<gene>
    <name evidence="10" type="ORF">BLNAU_4552</name>
</gene>
<dbReference type="PRINTS" id="PR00315">
    <property type="entry name" value="ELONGATNFCT"/>
</dbReference>
<comment type="similarity">
    <text evidence="1">Belongs to the TRAFAC class translation factor GTPase superfamily. Classic translation factor GTPase family. IF-2 subfamily.</text>
</comment>
<dbReference type="PANTHER" id="PTHR43381:SF4">
    <property type="entry name" value="EUKARYOTIC TRANSLATION INITIATION FACTOR 5B"/>
    <property type="match status" value="1"/>
</dbReference>
<dbReference type="InterPro" id="IPR000795">
    <property type="entry name" value="T_Tr_GTP-bd_dom"/>
</dbReference>
<keyword evidence="3 10" id="KW-0396">Initiation factor</keyword>
<dbReference type="Gene3D" id="2.40.30.10">
    <property type="entry name" value="Translation factors"/>
    <property type="match status" value="2"/>
</dbReference>
<dbReference type="Gene3D" id="3.40.50.10050">
    <property type="entry name" value="Translation initiation factor IF- 2, domain 3"/>
    <property type="match status" value="1"/>
</dbReference>
<evidence type="ECO:0000256" key="5">
    <source>
        <dbReference type="ARBA" id="ARBA00022917"/>
    </source>
</evidence>
<sequence>MPPKKAGTAQPKGKGKSKAPPAGALASIAAIKKIQEAKEKQQQLENREADERKRREEEERLREEERQARLRKENEKKEEEKLRKKEQQKLKKVKDEQRQAQKALEELMLAGNIEISGLKEGDAAKNGEEQKRDIFKDFGWKKKKPQKKTAQEEEKKEGEDEAEEDDWEAFVKEEGGDDQGEENEKPEDGEEPEEDNWEDAIEENEGQPEEITPKEVSQPRVEAKPTPKPEARTVNPTNVDLPMDEDSIMERHDQRMKDTITNILRAKRKAEGLPSEDSDLFPLRSPVVCILGHVDVGKTKILDRLRRTNVQEGEAGGITQQIGATFFPVDRMRPLCNRASETLPASGYSDVPGLLIIDTPGHESFTNLRSRGSSMCNEAILVVDIMHGLERQTIESLELLLARDAPFVIALNKIDCLYGWKKIENAGFFETYASQSQETRDHFDKLFGEIRTAFQLRALNIALYPEAGDDHKECIPVCPTSAHTGEGLPDLVSFLFTYGQKHLAADLRLKPQLDATVLEVKVIQGLGTTADIILSNGALKEGDTIVVSGTDGPIITQIRSLLTPHPMKEIRVKNEYLKHPSIAAAIGVKICATGFETAMAGSPLRVAYHPEEIPVLRDITENELQDLLSSFDREDTGTTVVASTVGSLESLITFLKTINPPIPIANVAVGPVHKNTVTKASVMLEKNPDFACILAFDVPIDEDAEKLSDELKVPIFKDNIIYRLEVKFTEYLDGLKQARKESALKSAIFPVTVKVLASFRNSDPLIIGVQVEQGVLRVGTPLVNHNKDNHDIGEVVSIEDNGVSIKEAREKQSVAVRIMSKGAQPKFLRDLNVNDNLISKLNRKSIDIFKEHMRDTFTREDWKHIAQLKEWLQIL</sequence>
<feature type="compositionally biased region" description="Acidic residues" evidence="8">
    <location>
        <begin position="159"/>
        <end position="168"/>
    </location>
</feature>
<dbReference type="PROSITE" id="PS51722">
    <property type="entry name" value="G_TR_2"/>
    <property type="match status" value="1"/>
</dbReference>
<evidence type="ECO:0000256" key="4">
    <source>
        <dbReference type="ARBA" id="ARBA00022741"/>
    </source>
</evidence>
<evidence type="ECO:0000256" key="1">
    <source>
        <dbReference type="ARBA" id="ARBA00007733"/>
    </source>
</evidence>
<evidence type="ECO:0000313" key="11">
    <source>
        <dbReference type="Proteomes" id="UP001281761"/>
    </source>
</evidence>
<dbReference type="CDD" id="cd01887">
    <property type="entry name" value="IF2_eIF5B"/>
    <property type="match status" value="1"/>
</dbReference>
<keyword evidence="5" id="KW-0648">Protein biosynthesis</keyword>
<keyword evidence="10" id="KW-0378">Hydrolase</keyword>
<feature type="compositionally biased region" description="Basic and acidic residues" evidence="8">
    <location>
        <begin position="117"/>
        <end position="140"/>
    </location>
</feature>
<dbReference type="InterPro" id="IPR005225">
    <property type="entry name" value="Small_GTP-bd"/>
</dbReference>
<name>A0ABQ9Y9F2_9EUKA</name>
<keyword evidence="4" id="KW-0547">Nucleotide-binding</keyword>
<dbReference type="GO" id="GO:0003743">
    <property type="term" value="F:translation initiation factor activity"/>
    <property type="evidence" value="ECO:0007669"/>
    <property type="project" value="UniProtKB-KW"/>
</dbReference>
<dbReference type="InterPro" id="IPR009000">
    <property type="entry name" value="Transl_B-barrel_sf"/>
</dbReference>
<dbReference type="PANTHER" id="PTHR43381">
    <property type="entry name" value="TRANSLATION INITIATION FACTOR IF-2-RELATED"/>
    <property type="match status" value="1"/>
</dbReference>
<evidence type="ECO:0000256" key="3">
    <source>
        <dbReference type="ARBA" id="ARBA00022540"/>
    </source>
</evidence>
<feature type="region of interest" description="Disordered" evidence="8">
    <location>
        <begin position="1"/>
        <end position="98"/>
    </location>
</feature>
<dbReference type="NCBIfam" id="NF003078">
    <property type="entry name" value="PRK04004.1"/>
    <property type="match status" value="1"/>
</dbReference>
<dbReference type="EMBL" id="JARBJD010000023">
    <property type="protein sequence ID" value="KAK2960335.1"/>
    <property type="molecule type" value="Genomic_DNA"/>
</dbReference>
<dbReference type="CDD" id="cd03703">
    <property type="entry name" value="aeIF5B_II"/>
    <property type="match status" value="1"/>
</dbReference>
<feature type="compositionally biased region" description="Basic and acidic residues" evidence="8">
    <location>
        <begin position="33"/>
        <end position="98"/>
    </location>
</feature>
<keyword evidence="6" id="KW-0342">GTP-binding</keyword>
<feature type="domain" description="Tr-type G" evidence="9">
    <location>
        <begin position="283"/>
        <end position="508"/>
    </location>
</feature>
<keyword evidence="11" id="KW-1185">Reference proteome</keyword>
<feature type="compositionally biased region" description="Basic and acidic residues" evidence="8">
    <location>
        <begin position="221"/>
        <end position="231"/>
    </location>
</feature>
<dbReference type="Pfam" id="PF00009">
    <property type="entry name" value="GTP_EFTU"/>
    <property type="match status" value="1"/>
</dbReference>
<dbReference type="Pfam" id="PF11987">
    <property type="entry name" value="IF-2"/>
    <property type="match status" value="1"/>
</dbReference>
<dbReference type="InterPro" id="IPR015760">
    <property type="entry name" value="TIF_IF2"/>
</dbReference>
<feature type="compositionally biased region" description="Basic and acidic residues" evidence="8">
    <location>
        <begin position="149"/>
        <end position="158"/>
    </location>
</feature>
<accession>A0ABQ9Y9F2</accession>
<dbReference type="InterPro" id="IPR027417">
    <property type="entry name" value="P-loop_NTPase"/>
</dbReference>
<proteinExistence type="inferred from homology"/>
<dbReference type="Gene3D" id="3.40.50.300">
    <property type="entry name" value="P-loop containing nucleotide triphosphate hydrolases"/>
    <property type="match status" value="1"/>
</dbReference>
<evidence type="ECO:0000259" key="9">
    <source>
        <dbReference type="PROSITE" id="PS51722"/>
    </source>
</evidence>
<dbReference type="SUPFAM" id="SSF52540">
    <property type="entry name" value="P-loop containing nucleoside triphosphate hydrolases"/>
    <property type="match status" value="1"/>
</dbReference>
<evidence type="ECO:0000256" key="7">
    <source>
        <dbReference type="ARBA" id="ARBA00032478"/>
    </source>
</evidence>
<comment type="caution">
    <text evidence="10">The sequence shown here is derived from an EMBL/GenBank/DDBJ whole genome shotgun (WGS) entry which is preliminary data.</text>
</comment>
<dbReference type="Pfam" id="PF14578">
    <property type="entry name" value="GTP_EFTU_D4"/>
    <property type="match status" value="1"/>
</dbReference>
<dbReference type="NCBIfam" id="TIGR00231">
    <property type="entry name" value="small_GTP"/>
    <property type="match status" value="1"/>
</dbReference>
<evidence type="ECO:0000313" key="10">
    <source>
        <dbReference type="EMBL" id="KAK2960335.1"/>
    </source>
</evidence>
<dbReference type="SUPFAM" id="SSF52156">
    <property type="entry name" value="Initiation factor IF2/eIF5b, domain 3"/>
    <property type="match status" value="1"/>
</dbReference>
<dbReference type="InterPro" id="IPR023115">
    <property type="entry name" value="TIF_IF2_dom3"/>
</dbReference>
<evidence type="ECO:0000256" key="8">
    <source>
        <dbReference type="SAM" id="MobiDB-lite"/>
    </source>
</evidence>
<feature type="compositionally biased region" description="Acidic residues" evidence="8">
    <location>
        <begin position="175"/>
        <end position="208"/>
    </location>
</feature>
<feature type="compositionally biased region" description="Low complexity" evidence="8">
    <location>
        <begin position="18"/>
        <end position="32"/>
    </location>
</feature>
<dbReference type="InterPro" id="IPR029459">
    <property type="entry name" value="EFTU-type"/>
</dbReference>
<dbReference type="GO" id="GO:0016787">
    <property type="term" value="F:hydrolase activity"/>
    <property type="evidence" value="ECO:0007669"/>
    <property type="project" value="UniProtKB-KW"/>
</dbReference>
<evidence type="ECO:0000256" key="6">
    <source>
        <dbReference type="ARBA" id="ARBA00023134"/>
    </source>
</evidence>
<evidence type="ECO:0000256" key="2">
    <source>
        <dbReference type="ARBA" id="ARBA00013824"/>
    </source>
</evidence>
<feature type="region of interest" description="Disordered" evidence="8">
    <location>
        <begin position="110"/>
        <end position="243"/>
    </location>
</feature>
<organism evidence="10 11">
    <name type="scientific">Blattamonas nauphoetae</name>
    <dbReference type="NCBI Taxonomy" id="2049346"/>
    <lineage>
        <taxon>Eukaryota</taxon>
        <taxon>Metamonada</taxon>
        <taxon>Preaxostyla</taxon>
        <taxon>Oxymonadida</taxon>
        <taxon>Blattamonas</taxon>
    </lineage>
</organism>
<protein>
    <recommendedName>
        <fullName evidence="2">Eukaryotic translation initiation factor 5B</fullName>
    </recommendedName>
    <alternativeName>
        <fullName evidence="7">Translation initiation factor IF-2</fullName>
    </alternativeName>
</protein>
<dbReference type="Proteomes" id="UP001281761">
    <property type="component" value="Unassembled WGS sequence"/>
</dbReference>
<dbReference type="SUPFAM" id="SSF50447">
    <property type="entry name" value="Translation proteins"/>
    <property type="match status" value="1"/>
</dbReference>
<reference evidence="10 11" key="1">
    <citation type="journal article" date="2022" name="bioRxiv">
        <title>Genomics of Preaxostyla Flagellates Illuminates Evolutionary Transitions and the Path Towards Mitochondrial Loss.</title>
        <authorList>
            <person name="Novak L.V.F."/>
            <person name="Treitli S.C."/>
            <person name="Pyrih J."/>
            <person name="Halakuc P."/>
            <person name="Pipaliya S.V."/>
            <person name="Vacek V."/>
            <person name="Brzon O."/>
            <person name="Soukal P."/>
            <person name="Eme L."/>
            <person name="Dacks J.B."/>
            <person name="Karnkowska A."/>
            <person name="Elias M."/>
            <person name="Hampl V."/>
        </authorList>
    </citation>
    <scope>NUCLEOTIDE SEQUENCE [LARGE SCALE GENOMIC DNA]</scope>
    <source>
        <strain evidence="10">NAU3</strain>
        <tissue evidence="10">Gut</tissue>
    </source>
</reference>
<dbReference type="InterPro" id="IPR036925">
    <property type="entry name" value="TIF_IF2_dom3_sf"/>
</dbReference>